<dbReference type="EMBL" id="JAAIUW010000005">
    <property type="protein sequence ID" value="KAF7831846.1"/>
    <property type="molecule type" value="Genomic_DNA"/>
</dbReference>
<keyword evidence="3" id="KW-1185">Reference proteome</keyword>
<proteinExistence type="predicted"/>
<dbReference type="Proteomes" id="UP000634136">
    <property type="component" value="Unassembled WGS sequence"/>
</dbReference>
<dbReference type="AlphaFoldDB" id="A0A834WSZ7"/>
<organism evidence="2 3">
    <name type="scientific">Senna tora</name>
    <dbReference type="NCBI Taxonomy" id="362788"/>
    <lineage>
        <taxon>Eukaryota</taxon>
        <taxon>Viridiplantae</taxon>
        <taxon>Streptophyta</taxon>
        <taxon>Embryophyta</taxon>
        <taxon>Tracheophyta</taxon>
        <taxon>Spermatophyta</taxon>
        <taxon>Magnoliopsida</taxon>
        <taxon>eudicotyledons</taxon>
        <taxon>Gunneridae</taxon>
        <taxon>Pentapetalae</taxon>
        <taxon>rosids</taxon>
        <taxon>fabids</taxon>
        <taxon>Fabales</taxon>
        <taxon>Fabaceae</taxon>
        <taxon>Caesalpinioideae</taxon>
        <taxon>Cassia clade</taxon>
        <taxon>Senna</taxon>
    </lineage>
</organism>
<evidence type="ECO:0000313" key="3">
    <source>
        <dbReference type="Proteomes" id="UP000634136"/>
    </source>
</evidence>
<gene>
    <name evidence="2" type="ORF">G2W53_014179</name>
</gene>
<accession>A0A834WSZ7</accession>
<feature type="region of interest" description="Disordered" evidence="1">
    <location>
        <begin position="1"/>
        <end position="21"/>
    </location>
</feature>
<reference evidence="2" key="1">
    <citation type="submission" date="2020-09" db="EMBL/GenBank/DDBJ databases">
        <title>Genome-Enabled Discovery of Anthraquinone Biosynthesis in Senna tora.</title>
        <authorList>
            <person name="Kang S.-H."/>
            <person name="Pandey R.P."/>
            <person name="Lee C.-M."/>
            <person name="Sim J.-S."/>
            <person name="Jeong J.-T."/>
            <person name="Choi B.-S."/>
            <person name="Jung M."/>
            <person name="Ginzburg D."/>
            <person name="Zhao K."/>
            <person name="Won S.Y."/>
            <person name="Oh T.-J."/>
            <person name="Yu Y."/>
            <person name="Kim N.-H."/>
            <person name="Lee O.R."/>
            <person name="Lee T.-H."/>
            <person name="Bashyal P."/>
            <person name="Kim T.-S."/>
            <person name="Lee W.-H."/>
            <person name="Kawkins C."/>
            <person name="Kim C.-K."/>
            <person name="Kim J.S."/>
            <person name="Ahn B.O."/>
            <person name="Rhee S.Y."/>
            <person name="Sohng J.K."/>
        </authorList>
    </citation>
    <scope>NUCLEOTIDE SEQUENCE</scope>
    <source>
        <tissue evidence="2">Leaf</tissue>
    </source>
</reference>
<evidence type="ECO:0000313" key="2">
    <source>
        <dbReference type="EMBL" id="KAF7831846.1"/>
    </source>
</evidence>
<sequence length="229" mass="25279">MDEFSLGMLSSRTYSSPPQRKACQGTVTGDCQSRIASAYVDAPPVAPMAACQYSHRQPPEGDSAMHKCSAPTMTHLVFAKSMEEGMDSLARDILVPTHVVGMTCWRNRCLRCVHQAIPSLLPHLYPWKLAVQPMHIHSSYLLDSECAEGPSFSASRVLRSLVLDAHQAGLARSQPRCKGRKFVPRPRKQKVGTPAHVLAVPPRRLAYLAKEIGQDRRTTAIPPCFIKIP</sequence>
<name>A0A834WSZ7_9FABA</name>
<comment type="caution">
    <text evidence="2">The sequence shown here is derived from an EMBL/GenBank/DDBJ whole genome shotgun (WGS) entry which is preliminary data.</text>
</comment>
<protein>
    <submittedName>
        <fullName evidence="2">Uncharacterized protein</fullName>
    </submittedName>
</protein>
<feature type="compositionally biased region" description="Polar residues" evidence="1">
    <location>
        <begin position="8"/>
        <end position="18"/>
    </location>
</feature>
<evidence type="ECO:0000256" key="1">
    <source>
        <dbReference type="SAM" id="MobiDB-lite"/>
    </source>
</evidence>